<comment type="similarity">
    <text evidence="1">Belongs to the sigma-70 factor family. ECF subfamily.</text>
</comment>
<keyword evidence="8" id="KW-1185">Reference proteome</keyword>
<evidence type="ECO:0000256" key="4">
    <source>
        <dbReference type="ARBA" id="ARBA00023163"/>
    </source>
</evidence>
<dbReference type="Gene3D" id="1.10.10.10">
    <property type="entry name" value="Winged helix-like DNA-binding domain superfamily/Winged helix DNA-binding domain"/>
    <property type="match status" value="1"/>
</dbReference>
<dbReference type="PANTHER" id="PTHR43133:SF62">
    <property type="entry name" value="RNA POLYMERASE SIGMA FACTOR SIGZ"/>
    <property type="match status" value="1"/>
</dbReference>
<dbReference type="SUPFAM" id="SSF88659">
    <property type="entry name" value="Sigma3 and sigma4 domains of RNA polymerase sigma factors"/>
    <property type="match status" value="1"/>
</dbReference>
<dbReference type="AlphaFoldDB" id="A0AA37WXI0"/>
<dbReference type="PANTHER" id="PTHR43133">
    <property type="entry name" value="RNA POLYMERASE ECF-TYPE SIGMA FACTO"/>
    <property type="match status" value="1"/>
</dbReference>
<dbReference type="InterPro" id="IPR036388">
    <property type="entry name" value="WH-like_DNA-bd_sf"/>
</dbReference>
<evidence type="ECO:0000259" key="5">
    <source>
        <dbReference type="Pfam" id="PF04542"/>
    </source>
</evidence>
<dbReference type="Pfam" id="PF04542">
    <property type="entry name" value="Sigma70_r2"/>
    <property type="match status" value="1"/>
</dbReference>
<evidence type="ECO:0000256" key="1">
    <source>
        <dbReference type="ARBA" id="ARBA00010641"/>
    </source>
</evidence>
<dbReference type="Pfam" id="PF08281">
    <property type="entry name" value="Sigma70_r4_2"/>
    <property type="match status" value="1"/>
</dbReference>
<dbReference type="SUPFAM" id="SSF88946">
    <property type="entry name" value="Sigma2 domain of RNA polymerase sigma factors"/>
    <property type="match status" value="1"/>
</dbReference>
<dbReference type="EMBL" id="BSPO01000003">
    <property type="protein sequence ID" value="GLS84618.1"/>
    <property type="molecule type" value="Genomic_DNA"/>
</dbReference>
<evidence type="ECO:0000256" key="3">
    <source>
        <dbReference type="ARBA" id="ARBA00023082"/>
    </source>
</evidence>
<evidence type="ECO:0000256" key="2">
    <source>
        <dbReference type="ARBA" id="ARBA00023015"/>
    </source>
</evidence>
<dbReference type="InterPro" id="IPR013325">
    <property type="entry name" value="RNA_pol_sigma_r2"/>
</dbReference>
<gene>
    <name evidence="7" type="ORF">GCM10007894_25950</name>
</gene>
<dbReference type="GO" id="GO:0006352">
    <property type="term" value="P:DNA-templated transcription initiation"/>
    <property type="evidence" value="ECO:0007669"/>
    <property type="project" value="InterPro"/>
</dbReference>
<dbReference type="RefSeq" id="WP_233132608.1">
    <property type="nucleotide sequence ID" value="NZ_BSPO01000003.1"/>
</dbReference>
<comment type="caution">
    <text evidence="7">The sequence shown here is derived from an EMBL/GenBank/DDBJ whole genome shotgun (WGS) entry which is preliminary data.</text>
</comment>
<keyword evidence="2" id="KW-0805">Transcription regulation</keyword>
<dbReference type="GO" id="GO:0016987">
    <property type="term" value="F:sigma factor activity"/>
    <property type="evidence" value="ECO:0007669"/>
    <property type="project" value="UniProtKB-KW"/>
</dbReference>
<evidence type="ECO:0000313" key="8">
    <source>
        <dbReference type="Proteomes" id="UP001157439"/>
    </source>
</evidence>
<protein>
    <submittedName>
        <fullName evidence="7">RNA polymerase sigma factor</fullName>
    </submittedName>
</protein>
<evidence type="ECO:0000313" key="7">
    <source>
        <dbReference type="EMBL" id="GLS84618.1"/>
    </source>
</evidence>
<sequence>MAVSIQQQGHMEGSNKEVDVGQLLLKVAASRCQISYQRLFKHVAPRLHNFIRKQMGDESIAKEVVQETMLKVWTKAHLYDDSKGAGLTWIFSIARNAKFDLLRRQKHQNDWVQGDDLWPTLEEPQDDQKLPREFESIVTEELSNLISTLPKPQAEVVSMVYLRGASQQEVADLLDVPLGTVKSRLRLALQKLKEALDD</sequence>
<dbReference type="InterPro" id="IPR039425">
    <property type="entry name" value="RNA_pol_sigma-70-like"/>
</dbReference>
<organism evidence="7 8">
    <name type="scientific">Paraferrimonas haliotis</name>
    <dbReference type="NCBI Taxonomy" id="2013866"/>
    <lineage>
        <taxon>Bacteria</taxon>
        <taxon>Pseudomonadati</taxon>
        <taxon>Pseudomonadota</taxon>
        <taxon>Gammaproteobacteria</taxon>
        <taxon>Alteromonadales</taxon>
        <taxon>Ferrimonadaceae</taxon>
        <taxon>Paraferrimonas</taxon>
    </lineage>
</organism>
<feature type="domain" description="RNA polymerase sigma factor 70 region 4 type 2" evidence="6">
    <location>
        <begin position="140"/>
        <end position="192"/>
    </location>
</feature>
<dbReference type="InterPro" id="IPR013249">
    <property type="entry name" value="RNA_pol_sigma70_r4_t2"/>
</dbReference>
<name>A0AA37WXI0_9GAMM</name>
<proteinExistence type="inferred from homology"/>
<dbReference type="Proteomes" id="UP001157439">
    <property type="component" value="Unassembled WGS sequence"/>
</dbReference>
<dbReference type="InterPro" id="IPR007627">
    <property type="entry name" value="RNA_pol_sigma70_r2"/>
</dbReference>
<dbReference type="InterPro" id="IPR014284">
    <property type="entry name" value="RNA_pol_sigma-70_dom"/>
</dbReference>
<accession>A0AA37WXI0</accession>
<keyword evidence="3" id="KW-0731">Sigma factor</keyword>
<dbReference type="NCBIfam" id="TIGR02937">
    <property type="entry name" value="sigma70-ECF"/>
    <property type="match status" value="1"/>
</dbReference>
<dbReference type="CDD" id="cd06171">
    <property type="entry name" value="Sigma70_r4"/>
    <property type="match status" value="1"/>
</dbReference>
<reference evidence="7 8" key="1">
    <citation type="journal article" date="2014" name="Int. J. Syst. Evol. Microbiol.">
        <title>Complete genome sequence of Corynebacterium casei LMG S-19264T (=DSM 44701T), isolated from a smear-ripened cheese.</title>
        <authorList>
            <consortium name="US DOE Joint Genome Institute (JGI-PGF)"/>
            <person name="Walter F."/>
            <person name="Albersmeier A."/>
            <person name="Kalinowski J."/>
            <person name="Ruckert C."/>
        </authorList>
    </citation>
    <scope>NUCLEOTIDE SEQUENCE [LARGE SCALE GENOMIC DNA]</scope>
    <source>
        <strain evidence="7 8">NBRC 112785</strain>
    </source>
</reference>
<dbReference type="Gene3D" id="1.10.1740.10">
    <property type="match status" value="1"/>
</dbReference>
<dbReference type="GO" id="GO:0003677">
    <property type="term" value="F:DNA binding"/>
    <property type="evidence" value="ECO:0007669"/>
    <property type="project" value="InterPro"/>
</dbReference>
<keyword evidence="4" id="KW-0804">Transcription</keyword>
<dbReference type="InterPro" id="IPR013324">
    <property type="entry name" value="RNA_pol_sigma_r3/r4-like"/>
</dbReference>
<evidence type="ECO:0000259" key="6">
    <source>
        <dbReference type="Pfam" id="PF08281"/>
    </source>
</evidence>
<feature type="domain" description="RNA polymerase sigma-70 region 2" evidence="5">
    <location>
        <begin position="39"/>
        <end position="106"/>
    </location>
</feature>